<comment type="caution">
    <text evidence="1">The sequence shown here is derived from an EMBL/GenBank/DDBJ whole genome shotgun (WGS) entry which is preliminary data.</text>
</comment>
<accession>A0AAP2CM64</accession>
<dbReference type="EMBL" id="JAHCMY010000021">
    <property type="protein sequence ID" value="MBS9525851.1"/>
    <property type="molecule type" value="Genomic_DNA"/>
</dbReference>
<dbReference type="Proteomes" id="UP001319104">
    <property type="component" value="Unassembled WGS sequence"/>
</dbReference>
<dbReference type="AlphaFoldDB" id="A0AAP2CM64"/>
<protein>
    <submittedName>
        <fullName evidence="1">Uncharacterized protein</fullName>
    </submittedName>
</protein>
<gene>
    <name evidence="1" type="ORF">KI659_17655</name>
</gene>
<sequence>MDTMEKDLLDLKNRCETKLKTLYGWQKLPYDRIVKGKGIISTIELTLQYMNDGNEDGKQRCLKELRDMGFQL</sequence>
<evidence type="ECO:0000313" key="2">
    <source>
        <dbReference type="Proteomes" id="UP001319104"/>
    </source>
</evidence>
<organism evidence="1 2">
    <name type="scientific">Litoribacter ruber</name>
    <dbReference type="NCBI Taxonomy" id="702568"/>
    <lineage>
        <taxon>Bacteria</taxon>
        <taxon>Pseudomonadati</taxon>
        <taxon>Bacteroidota</taxon>
        <taxon>Cytophagia</taxon>
        <taxon>Cytophagales</taxon>
        <taxon>Cyclobacteriaceae</taxon>
        <taxon>Litoribacter</taxon>
    </lineage>
</organism>
<name>A0AAP2CM64_9BACT</name>
<dbReference type="RefSeq" id="WP_213946711.1">
    <property type="nucleotide sequence ID" value="NZ_JAHCMY010000021.1"/>
</dbReference>
<evidence type="ECO:0000313" key="1">
    <source>
        <dbReference type="EMBL" id="MBS9525851.1"/>
    </source>
</evidence>
<proteinExistence type="predicted"/>
<keyword evidence="2" id="KW-1185">Reference proteome</keyword>
<reference evidence="1 2" key="1">
    <citation type="submission" date="2021-05" db="EMBL/GenBank/DDBJ databases">
        <authorList>
            <person name="Zhang Z.D."/>
            <person name="Osman G."/>
        </authorList>
    </citation>
    <scope>NUCLEOTIDE SEQUENCE [LARGE SCALE GENOMIC DNA]</scope>
    <source>
        <strain evidence="1 2">KCTC 32217</strain>
    </source>
</reference>